<keyword evidence="8" id="KW-0206">Cytoskeleton</keyword>
<feature type="compositionally biased region" description="Basic and acidic residues" evidence="12">
    <location>
        <begin position="167"/>
        <end position="186"/>
    </location>
</feature>
<keyword evidence="6" id="KW-0175">Coiled coil</keyword>
<evidence type="ECO:0000256" key="8">
    <source>
        <dbReference type="ARBA" id="ARBA00023212"/>
    </source>
</evidence>
<dbReference type="InterPro" id="IPR033585">
    <property type="entry name" value="DRC12-like"/>
</dbReference>
<keyword evidence="4" id="KW-0963">Cytoplasm</keyword>
<feature type="compositionally biased region" description="Low complexity" evidence="12">
    <location>
        <begin position="304"/>
        <end position="314"/>
    </location>
</feature>
<keyword evidence="5" id="KW-0282">Flagellum</keyword>
<accession>A0A8B9QWL3</accession>
<evidence type="ECO:0000256" key="12">
    <source>
        <dbReference type="SAM" id="MobiDB-lite"/>
    </source>
</evidence>
<dbReference type="Proteomes" id="UP000694400">
    <property type="component" value="Chromosome 23"/>
</dbReference>
<feature type="region of interest" description="Disordered" evidence="12">
    <location>
        <begin position="91"/>
        <end position="146"/>
    </location>
</feature>
<comment type="similarity">
    <text evidence="10">Belongs to the DRC12 family.</text>
</comment>
<evidence type="ECO:0000313" key="13">
    <source>
        <dbReference type="Ensembl" id="ENSAPLP00020003230.1"/>
    </source>
</evidence>
<evidence type="ECO:0000256" key="11">
    <source>
        <dbReference type="ARBA" id="ARBA00044800"/>
    </source>
</evidence>
<name>A0A8B9QWL3_ANAPL</name>
<proteinExistence type="inferred from homology"/>
<organism evidence="13 14">
    <name type="scientific">Anas platyrhynchos</name>
    <name type="common">Mallard</name>
    <name type="synonym">Anas boschas</name>
    <dbReference type="NCBI Taxonomy" id="8839"/>
    <lineage>
        <taxon>Eukaryota</taxon>
        <taxon>Metazoa</taxon>
        <taxon>Chordata</taxon>
        <taxon>Craniata</taxon>
        <taxon>Vertebrata</taxon>
        <taxon>Euteleostomi</taxon>
        <taxon>Archelosauria</taxon>
        <taxon>Archosauria</taxon>
        <taxon>Dinosauria</taxon>
        <taxon>Saurischia</taxon>
        <taxon>Theropoda</taxon>
        <taxon>Coelurosauria</taxon>
        <taxon>Aves</taxon>
        <taxon>Neognathae</taxon>
        <taxon>Galloanserae</taxon>
        <taxon>Anseriformes</taxon>
        <taxon>Anatidae</taxon>
        <taxon>Anatinae</taxon>
        <taxon>Anas</taxon>
    </lineage>
</organism>
<reference evidence="13" key="1">
    <citation type="submission" date="2019-08" db="EMBL/GenBank/DDBJ databases">
        <title>Three high-quality genomes provides insights into domestication of ducks.</title>
        <authorList>
            <person name="Hou Z.C."/>
            <person name="Zhu F."/>
            <person name="Yin Z.T."/>
            <person name="Zhang F."/>
        </authorList>
    </citation>
    <scope>NUCLEOTIDE SEQUENCE [LARGE SCALE GENOMIC DNA]</scope>
</reference>
<reference evidence="13" key="2">
    <citation type="submission" date="2025-08" db="UniProtKB">
        <authorList>
            <consortium name="Ensembl"/>
        </authorList>
    </citation>
    <scope>IDENTIFICATION</scope>
</reference>
<evidence type="ECO:0000313" key="14">
    <source>
        <dbReference type="Proteomes" id="UP000694400"/>
    </source>
</evidence>
<dbReference type="Ensembl" id="ENSAPLT00020003461.1">
    <property type="protein sequence ID" value="ENSAPLP00020003230.1"/>
    <property type="gene ID" value="ENSAPLG00020002368.1"/>
</dbReference>
<protein>
    <recommendedName>
        <fullName evidence="11">Dynein regulatory complex protein 12</fullName>
    </recommendedName>
</protein>
<evidence type="ECO:0000256" key="3">
    <source>
        <dbReference type="ARBA" id="ARBA00011248"/>
    </source>
</evidence>
<evidence type="ECO:0000256" key="6">
    <source>
        <dbReference type="ARBA" id="ARBA00023054"/>
    </source>
</evidence>
<evidence type="ECO:0000256" key="2">
    <source>
        <dbReference type="ARBA" id="ARBA00004611"/>
    </source>
</evidence>
<evidence type="ECO:0000256" key="7">
    <source>
        <dbReference type="ARBA" id="ARBA00023069"/>
    </source>
</evidence>
<dbReference type="PANTHER" id="PTHR28656:SF1">
    <property type="entry name" value="COILED-COIL DOMAIN-CONTAINING PROTEIN 153"/>
    <property type="match status" value="1"/>
</dbReference>
<evidence type="ECO:0000256" key="4">
    <source>
        <dbReference type="ARBA" id="ARBA00022490"/>
    </source>
</evidence>
<feature type="compositionally biased region" description="Basic and acidic residues" evidence="12">
    <location>
        <begin position="113"/>
        <end position="142"/>
    </location>
</feature>
<evidence type="ECO:0000256" key="9">
    <source>
        <dbReference type="ARBA" id="ARBA00023273"/>
    </source>
</evidence>
<keyword evidence="9" id="KW-0966">Cell projection</keyword>
<feature type="region of interest" description="Disordered" evidence="12">
    <location>
        <begin position="275"/>
        <end position="380"/>
    </location>
</feature>
<comment type="subcellular location">
    <subcellularLocation>
        <location evidence="2">Cytoplasm</location>
        <location evidence="2">Cytoskeleton</location>
        <location evidence="2">Flagellum axoneme</location>
    </subcellularLocation>
</comment>
<reference evidence="13" key="3">
    <citation type="submission" date="2025-09" db="UniProtKB">
        <authorList>
            <consortium name="Ensembl"/>
        </authorList>
    </citation>
    <scope>IDENTIFICATION</scope>
</reference>
<evidence type="ECO:0000256" key="5">
    <source>
        <dbReference type="ARBA" id="ARBA00022846"/>
    </source>
</evidence>
<sequence>MLLGWGPAKPKQLGADSGDCLGPPRRCSRGVWPTPVSLGGEILKCSAAARRGKAWGQATSCPRCGHSCYNSGVWLPGSCCAFGEPGPCQRRCRRMPPKGKGKGKTVKQQKRRSAAESRAEATSRRAAEEADSLGEHPARWRDTAPWARADSEGLRRRLQELERALEQEREDKRDMHQEMSRQHQELQRQAAAHSQRLEAEVKSLREQLASRLQESQRSHEAASKALAERDRTIAQLQGTMRAMEREYEQILHVSGDVFLGTGFPRAAPFPFSPSFLPAGQPGPGAGQAGRGQAALGGAGHGRRAAAQAAPAGVWPQPPGDVAPRGTPGGGQQHVESLPAPPPAWVRDPEPHSLRYTTHGTGGVGSCPLWGDTEAPSRTGH</sequence>
<feature type="region of interest" description="Disordered" evidence="12">
    <location>
        <begin position="167"/>
        <end position="198"/>
    </location>
</feature>
<dbReference type="AlphaFoldDB" id="A0A8B9QWL3"/>
<comment type="function">
    <text evidence="1">Component of the nexin-dynein regulatory complex (N-DRC), a key regulator of ciliary/flagellar motility which maintains the alignment and integrity of the distal axoneme and regulates microtubule sliding in motile axonemes.</text>
</comment>
<evidence type="ECO:0000256" key="10">
    <source>
        <dbReference type="ARBA" id="ARBA00044754"/>
    </source>
</evidence>
<keyword evidence="7" id="KW-0969">Cilium</keyword>
<dbReference type="PANTHER" id="PTHR28656">
    <property type="entry name" value="COILED-COIL DOMAIN-CONTAINING PROTEIN 153"/>
    <property type="match status" value="1"/>
</dbReference>
<feature type="compositionally biased region" description="Basic residues" evidence="12">
    <location>
        <begin position="91"/>
        <end position="112"/>
    </location>
</feature>
<evidence type="ECO:0000256" key="1">
    <source>
        <dbReference type="ARBA" id="ARBA00003029"/>
    </source>
</evidence>
<comment type="subunit">
    <text evidence="3">Component of the nexin-dynein regulatory complex (N-DRC).</text>
</comment>
<feature type="compositionally biased region" description="Gly residues" evidence="12">
    <location>
        <begin position="281"/>
        <end position="299"/>
    </location>
</feature>